<keyword evidence="1" id="KW-0436">Ligase</keyword>
<gene>
    <name evidence="1" type="ORF">H4Q32_029172</name>
</gene>
<accession>A0ABQ8LQ77</accession>
<reference evidence="1 2" key="1">
    <citation type="submission" date="2022-01" db="EMBL/GenBank/DDBJ databases">
        <title>A high-quality chromosome-level genome assembly of rohu carp, Labeo rohita.</title>
        <authorList>
            <person name="Arick M.A. II"/>
            <person name="Hsu C.-Y."/>
            <person name="Magbanua Z."/>
            <person name="Pechanova O."/>
            <person name="Grover C."/>
            <person name="Miller E."/>
            <person name="Thrash A."/>
            <person name="Ezzel L."/>
            <person name="Alam S."/>
            <person name="Benzie J."/>
            <person name="Hamilton M."/>
            <person name="Karsi A."/>
            <person name="Lawrence M.L."/>
            <person name="Peterson D.G."/>
        </authorList>
    </citation>
    <scope>NUCLEOTIDE SEQUENCE [LARGE SCALE GENOMIC DNA]</scope>
    <source>
        <strain evidence="2">BAU-BD-2019</strain>
        <tissue evidence="1">Blood</tissue>
    </source>
</reference>
<organism evidence="1 2">
    <name type="scientific">Labeo rohita</name>
    <name type="common">Indian major carp</name>
    <name type="synonym">Cyprinus rohita</name>
    <dbReference type="NCBI Taxonomy" id="84645"/>
    <lineage>
        <taxon>Eukaryota</taxon>
        <taxon>Metazoa</taxon>
        <taxon>Chordata</taxon>
        <taxon>Craniata</taxon>
        <taxon>Vertebrata</taxon>
        <taxon>Euteleostomi</taxon>
        <taxon>Actinopterygii</taxon>
        <taxon>Neopterygii</taxon>
        <taxon>Teleostei</taxon>
        <taxon>Ostariophysi</taxon>
        <taxon>Cypriniformes</taxon>
        <taxon>Cyprinidae</taxon>
        <taxon>Labeoninae</taxon>
        <taxon>Labeonini</taxon>
        <taxon>Labeo</taxon>
    </lineage>
</organism>
<evidence type="ECO:0000313" key="2">
    <source>
        <dbReference type="Proteomes" id="UP000830375"/>
    </source>
</evidence>
<dbReference type="GO" id="GO:0016874">
    <property type="term" value="F:ligase activity"/>
    <property type="evidence" value="ECO:0007669"/>
    <property type="project" value="UniProtKB-KW"/>
</dbReference>
<evidence type="ECO:0000313" key="1">
    <source>
        <dbReference type="EMBL" id="KAI2652411.1"/>
    </source>
</evidence>
<keyword evidence="2" id="KW-1185">Reference proteome</keyword>
<proteinExistence type="predicted"/>
<name>A0ABQ8LQ77_LABRO</name>
<protein>
    <submittedName>
        <fullName evidence="1">Proline--tRNA ligase</fullName>
    </submittedName>
</protein>
<dbReference type="EMBL" id="JACTAM010000020">
    <property type="protein sequence ID" value="KAI2652411.1"/>
    <property type="molecule type" value="Genomic_DNA"/>
</dbReference>
<dbReference type="Proteomes" id="UP000830375">
    <property type="component" value="Unassembled WGS sequence"/>
</dbReference>
<sequence length="523" mass="58003">MRITSLALDYSGDVFRVTHPKYTRTPNAYVSGFTAPSQRCCESSPGCFDGNLKEKIFFLKEFSLKELTQLCLGHDHGEAAFGEGLCSACEDMPLSMLRLRVAFFTKKPRLTSTASSSSQYELEFLFGASAGEEEVTAASEGGLEASAELASAEAVCRSAADAEMVAVLERAAKEIRLEPRSTPVLFLPEVHEELTKSWRAPFSARMQYTNSSSLTTLDGAPARGYMEVSQVERAIAVHLCPQKCCHLVGPPETPSRRSMRDLQEGVPDPELLQKLHSVTDYALRVTGEQGRAMSTMWVQERHLWLNLVEMWDAEKVSFLDAPISQVGLFGDTVEEFAQQFSTVKKQMQAIKHNKGSNPHLLSTEEGPLPEQLRSCSKSVLQLDPPNGPVLAGRCTTSSSTGYMEPLSGFKAFLRQAAQRRGTKHRIRHQDDLSGTGHPLVQFHQTTSSDNWWPSELLTSSHSAFCSDQPQCPHSRSVGCNFFEIAGGEFFRPPHVHPSSMSFSLPQSGMRILWSSEWKSQQLW</sequence>
<comment type="caution">
    <text evidence="1">The sequence shown here is derived from an EMBL/GenBank/DDBJ whole genome shotgun (WGS) entry which is preliminary data.</text>
</comment>